<dbReference type="SUPFAM" id="SSF54665">
    <property type="entry name" value="CO dehydrogenase molybdoprotein N-domain-like"/>
    <property type="match status" value="1"/>
</dbReference>
<dbReference type="InterPro" id="IPR046867">
    <property type="entry name" value="AldOxase/xan_DH_MoCoBD2"/>
</dbReference>
<protein>
    <submittedName>
        <fullName evidence="4">Xanthine dehydrogenase family protein</fullName>
    </submittedName>
</protein>
<keyword evidence="2" id="KW-0560">Oxidoreductase</keyword>
<gene>
    <name evidence="4" type="ORF">HC031_17100</name>
</gene>
<name>A0ABX0XZD5_9ACTN</name>
<dbReference type="Gene3D" id="3.90.1170.50">
    <property type="entry name" value="Aldehyde oxidase/xanthine dehydrogenase, a/b hammerhead"/>
    <property type="match status" value="1"/>
</dbReference>
<evidence type="ECO:0000256" key="2">
    <source>
        <dbReference type="ARBA" id="ARBA00023002"/>
    </source>
</evidence>
<dbReference type="InterPro" id="IPR037165">
    <property type="entry name" value="AldOxase/xan_DH_Mopterin-bd_sf"/>
</dbReference>
<evidence type="ECO:0000256" key="1">
    <source>
        <dbReference type="ARBA" id="ARBA00022505"/>
    </source>
</evidence>
<keyword evidence="1" id="KW-0500">Molybdenum</keyword>
<keyword evidence="5" id="KW-1185">Reference proteome</keyword>
<dbReference type="EMBL" id="JAATVY010000011">
    <property type="protein sequence ID" value="NJC71421.1"/>
    <property type="molecule type" value="Genomic_DNA"/>
</dbReference>
<dbReference type="Pfam" id="PF01315">
    <property type="entry name" value="Ald_Xan_dh_C"/>
    <property type="match status" value="1"/>
</dbReference>
<evidence type="ECO:0000313" key="5">
    <source>
        <dbReference type="Proteomes" id="UP000722989"/>
    </source>
</evidence>
<dbReference type="InterPro" id="IPR016208">
    <property type="entry name" value="Ald_Oxase/xanthine_DH-like"/>
</dbReference>
<dbReference type="InterPro" id="IPR000674">
    <property type="entry name" value="Ald_Oxase/Xan_DH_a/b"/>
</dbReference>
<feature type="domain" description="Aldehyde oxidase/xanthine dehydrogenase a/b hammerhead" evidence="3">
    <location>
        <begin position="23"/>
        <end position="145"/>
    </location>
</feature>
<dbReference type="PANTHER" id="PTHR11908:SF132">
    <property type="entry name" value="ALDEHYDE OXIDASE 1-RELATED"/>
    <property type="match status" value="1"/>
</dbReference>
<dbReference type="InterPro" id="IPR036856">
    <property type="entry name" value="Ald_Oxase/Xan_DH_a/b_sf"/>
</dbReference>
<accession>A0ABX0XZD5</accession>
<dbReference type="Pfam" id="PF02738">
    <property type="entry name" value="MoCoBD_1"/>
    <property type="match status" value="1"/>
</dbReference>
<dbReference type="InterPro" id="IPR008274">
    <property type="entry name" value="AldOxase/xan_DH_MoCoBD1"/>
</dbReference>
<dbReference type="Pfam" id="PF20256">
    <property type="entry name" value="MoCoBD_2"/>
    <property type="match status" value="1"/>
</dbReference>
<dbReference type="SMART" id="SM01008">
    <property type="entry name" value="Ald_Xan_dh_C"/>
    <property type="match status" value="1"/>
</dbReference>
<dbReference type="PANTHER" id="PTHR11908">
    <property type="entry name" value="XANTHINE DEHYDROGENASE"/>
    <property type="match status" value="1"/>
</dbReference>
<dbReference type="Gene3D" id="3.30.365.10">
    <property type="entry name" value="Aldehyde oxidase/xanthine dehydrogenase, molybdopterin binding domain"/>
    <property type="match status" value="4"/>
</dbReference>
<dbReference type="SUPFAM" id="SSF56003">
    <property type="entry name" value="Molybdenum cofactor-binding domain"/>
    <property type="match status" value="1"/>
</dbReference>
<evidence type="ECO:0000259" key="3">
    <source>
        <dbReference type="SMART" id="SM01008"/>
    </source>
</evidence>
<dbReference type="RefSeq" id="WP_167926318.1">
    <property type="nucleotide sequence ID" value="NZ_JAATVY010000011.1"/>
</dbReference>
<reference evidence="4 5" key="1">
    <citation type="submission" date="2020-03" db="EMBL/GenBank/DDBJ databases">
        <title>WGS of the type strain of Planosporangium spp.</title>
        <authorList>
            <person name="Thawai C."/>
        </authorList>
    </citation>
    <scope>NUCLEOTIDE SEQUENCE [LARGE SCALE GENOMIC DNA]</scope>
    <source>
        <strain evidence="4 5">TBRC 5610</strain>
    </source>
</reference>
<sequence>MSGSDTSWLGQSLPRHEDQRLLTGRGRFLADTARGCVHACFVRSTQAHARVRSVKTGSAAALPGVLAVLTAEDLGLDGAHLPMLHEPHPGFAEVTRFAMSDPRLPILASVRVHYVGQPIAVVVAESRHVAEDAAELVEVEYETLPPVLDPTAALAPDAPTLHAHLPTNEAARIEVGFGDVDEARRAAAVTVSDTLRIGRHGAVPLECRGVVARVDDRRDRVEVWTSTQIPHLVQQALCRVTGWARDEVRVAVPDVGGGFGTKANVYAEEVVVPVAARKLGRDIAWVEDRQEYLMSAAQGRDQVHHATLAVDANGRVLSWEDDFVVDVGASSLWTAGIIANTAIHLMGPYRVPAMRVTGRAAYTNKTIVAQYRGAGRPEACFALERCLDAAARRLGMSPEEIRRVNLLTADDLPYPRPIPYRDGVPISYDGRDYRACFDSCLEMLPRTVCDELRENYPEHDLGYGVATYMEATGRGPYETGRVRLLPSGRFEVATGAASAGQGHETTFAQVAADALRVSPDRIRVGNGDTDPVTYGVGTFASRSAVLAGSAVHLAATRLADRACGYAAMLLDTDAAGVVLGAGGFRADDGRVVDWTDLAAAFGPGGRLEGQPSLDELAQFRPQTVTWTMGVHAVVVGVHRDTGLTSVLRYAVAHEGGAEINPRIVEGQVIGGVAQGIGGALLEEFRYSPEGQPTSTTFADYLLPGMCEVPQIAVKHLYVPTAGNPIGVRGAGESGAIAAYAAIAAAVDDAVGGGDWRVTSVPIAPEQVRAAIARRSAAVAS</sequence>
<proteinExistence type="predicted"/>
<evidence type="ECO:0000313" key="4">
    <source>
        <dbReference type="EMBL" id="NJC71421.1"/>
    </source>
</evidence>
<organism evidence="4 5">
    <name type="scientific">Planosporangium thailandense</name>
    <dbReference type="NCBI Taxonomy" id="765197"/>
    <lineage>
        <taxon>Bacteria</taxon>
        <taxon>Bacillati</taxon>
        <taxon>Actinomycetota</taxon>
        <taxon>Actinomycetes</taxon>
        <taxon>Micromonosporales</taxon>
        <taxon>Micromonosporaceae</taxon>
        <taxon>Planosporangium</taxon>
    </lineage>
</organism>
<comment type="caution">
    <text evidence="4">The sequence shown here is derived from an EMBL/GenBank/DDBJ whole genome shotgun (WGS) entry which is preliminary data.</text>
</comment>
<dbReference type="Proteomes" id="UP000722989">
    <property type="component" value="Unassembled WGS sequence"/>
</dbReference>